<keyword evidence="4" id="KW-0732">Signal</keyword>
<keyword evidence="7" id="KW-0325">Glycoprotein</keyword>
<dbReference type="InterPro" id="IPR000172">
    <property type="entry name" value="GMC_OxRdtase_N"/>
</dbReference>
<reference evidence="12" key="1">
    <citation type="submission" date="2024-06" db="EMBL/GenBank/DDBJ databases">
        <title>Multi-omics analyses provide insights into the biosynthesis of the anticancer antibiotic pleurotin in Hohenbuehelia grisea.</title>
        <authorList>
            <person name="Weaver J.A."/>
            <person name="Alberti F."/>
        </authorList>
    </citation>
    <scope>NUCLEOTIDE SEQUENCE [LARGE SCALE GENOMIC DNA]</scope>
    <source>
        <strain evidence="12">T-177</strain>
    </source>
</reference>
<evidence type="ECO:0000313" key="12">
    <source>
        <dbReference type="Proteomes" id="UP001556367"/>
    </source>
</evidence>
<dbReference type="Pfam" id="PF05199">
    <property type="entry name" value="GMC_oxred_C"/>
    <property type="match status" value="1"/>
</dbReference>
<comment type="caution">
    <text evidence="11">The sequence shown here is derived from an EMBL/GenBank/DDBJ whole genome shotgun (WGS) entry which is preliminary data.</text>
</comment>
<dbReference type="InterPro" id="IPR036188">
    <property type="entry name" value="FAD/NAD-bd_sf"/>
</dbReference>
<dbReference type="PROSITE" id="PS00623">
    <property type="entry name" value="GMC_OXRED_1"/>
    <property type="match status" value="1"/>
</dbReference>
<keyword evidence="3 8" id="KW-0285">Flavoprotein</keyword>
<dbReference type="Gene3D" id="3.30.560.10">
    <property type="entry name" value="Glucose Oxidase, domain 3"/>
    <property type="match status" value="1"/>
</dbReference>
<evidence type="ECO:0000256" key="4">
    <source>
        <dbReference type="ARBA" id="ARBA00022729"/>
    </source>
</evidence>
<accession>A0ABR3JR17</accession>
<gene>
    <name evidence="11" type="ORF">HGRIS_000081</name>
</gene>
<evidence type="ECO:0000256" key="8">
    <source>
        <dbReference type="RuleBase" id="RU003968"/>
    </source>
</evidence>
<comment type="cofactor">
    <cofactor evidence="1">
        <name>FAD</name>
        <dbReference type="ChEBI" id="CHEBI:57692"/>
    </cofactor>
</comment>
<evidence type="ECO:0000259" key="10">
    <source>
        <dbReference type="PROSITE" id="PS00624"/>
    </source>
</evidence>
<feature type="domain" description="Glucose-methanol-choline oxidoreductase N-terminal" evidence="10">
    <location>
        <begin position="404"/>
        <end position="418"/>
    </location>
</feature>
<keyword evidence="12" id="KW-1185">Reference proteome</keyword>
<name>A0ABR3JR17_9AGAR</name>
<keyword evidence="5 8" id="KW-0274">FAD</keyword>
<dbReference type="InterPro" id="IPR007867">
    <property type="entry name" value="GMC_OxRtase_C"/>
</dbReference>
<evidence type="ECO:0000256" key="1">
    <source>
        <dbReference type="ARBA" id="ARBA00001974"/>
    </source>
</evidence>
<proteinExistence type="inferred from homology"/>
<evidence type="ECO:0000256" key="5">
    <source>
        <dbReference type="ARBA" id="ARBA00022827"/>
    </source>
</evidence>
<feature type="domain" description="Glucose-methanol-choline oxidoreductase N-terminal" evidence="9">
    <location>
        <begin position="213"/>
        <end position="236"/>
    </location>
</feature>
<dbReference type="PROSITE" id="PS00624">
    <property type="entry name" value="GMC_OXRED_2"/>
    <property type="match status" value="1"/>
</dbReference>
<keyword evidence="6" id="KW-0560">Oxidoreductase</keyword>
<dbReference type="SUPFAM" id="SSF51905">
    <property type="entry name" value="FAD/NAD(P)-binding domain"/>
    <property type="match status" value="1"/>
</dbReference>
<dbReference type="SUPFAM" id="SSF54373">
    <property type="entry name" value="FAD-linked reductases, C-terminal domain"/>
    <property type="match status" value="1"/>
</dbReference>
<evidence type="ECO:0000256" key="6">
    <source>
        <dbReference type="ARBA" id="ARBA00023002"/>
    </source>
</evidence>
<evidence type="ECO:0000259" key="9">
    <source>
        <dbReference type="PROSITE" id="PS00623"/>
    </source>
</evidence>
<dbReference type="Proteomes" id="UP001556367">
    <property type="component" value="Unassembled WGS sequence"/>
</dbReference>
<sequence length="735" mass="80101">MGTHSSDTRYATNSLSGGGCLKILAASNDAWSWADLEWYGAYWFRRNHSRSAIPHDGVVSRLTHLGITRSHITSKCFRRSALLLGNKPARRQPCLSAARNLRSTLRTKPHLVADDAMKLLLTFGTILLYVVLQAAAYDYVVIGGGTGGLTVASRLAEITSISVAVIEAGLDSEHIPEVFIPGHVNGTPANLNWAYGTVPQENLNNRNLRISGGKALGGSTVINAMIFPRAAKEQYDAWGVLNGDSSWTWSALLPFFKKSENFSPPTEYQSTVGGATYLPKFHGTSGRVKVGFPNYFYDQAKLWRQATQNLGIPASPDLGNGDPHAVGLAANSLDAQNNTRCSAACAYYKPLAGRPNFHVITNATVTRIIWDTASRPLRATAVEYISNNQTFTVSVKREVVLAAGTVGSPKVLELSGVGNRTYLDAAGVQTVLELPTVGENLADHVHSWVNAFTNATITKDVFRLTPQVADEQASLWYQNRTGMFSYAQRSLSLAAPSDVFTSEERESYANYGQAHLSEYARKFSNGNKQLEDGIRAQHALALALVASNKQLLVELNLEPGYAGPTPANNRPLRYFTAVNNVFYAPLSRGRTHITSSDVKIPPAVDPAYWSHRLDVLAHVAGTKLARKTLTTSPMDTIFQGEFEPGVDVDTDEKIEEWMRARVTGDNHATGSLSMLPQHLGGVVDTKLRVYGTRNVRVADASIIPFPVSAHTMSTVYMIGERAVDLIKRDRRAGLA</sequence>
<dbReference type="EMBL" id="JASNQZ010000004">
    <property type="protein sequence ID" value="KAL0957900.1"/>
    <property type="molecule type" value="Genomic_DNA"/>
</dbReference>
<dbReference type="PANTHER" id="PTHR11552">
    <property type="entry name" value="GLUCOSE-METHANOL-CHOLINE GMC OXIDOREDUCTASE"/>
    <property type="match status" value="1"/>
</dbReference>
<dbReference type="Gene3D" id="3.50.50.60">
    <property type="entry name" value="FAD/NAD(P)-binding domain"/>
    <property type="match status" value="1"/>
</dbReference>
<evidence type="ECO:0000256" key="7">
    <source>
        <dbReference type="ARBA" id="ARBA00023180"/>
    </source>
</evidence>
<comment type="similarity">
    <text evidence="2 8">Belongs to the GMC oxidoreductase family.</text>
</comment>
<dbReference type="InterPro" id="IPR027424">
    <property type="entry name" value="Glucose_Oxidase_domain_2"/>
</dbReference>
<dbReference type="PANTHER" id="PTHR11552:SF201">
    <property type="entry name" value="GLUCOSE-METHANOL-CHOLINE OXIDOREDUCTASE N-TERMINAL DOMAIN-CONTAINING PROTEIN"/>
    <property type="match status" value="1"/>
</dbReference>
<dbReference type="Pfam" id="PF00732">
    <property type="entry name" value="GMC_oxred_N"/>
    <property type="match status" value="1"/>
</dbReference>
<organism evidence="11 12">
    <name type="scientific">Hohenbuehelia grisea</name>
    <dbReference type="NCBI Taxonomy" id="104357"/>
    <lineage>
        <taxon>Eukaryota</taxon>
        <taxon>Fungi</taxon>
        <taxon>Dikarya</taxon>
        <taxon>Basidiomycota</taxon>
        <taxon>Agaricomycotina</taxon>
        <taxon>Agaricomycetes</taxon>
        <taxon>Agaricomycetidae</taxon>
        <taxon>Agaricales</taxon>
        <taxon>Pleurotineae</taxon>
        <taxon>Pleurotaceae</taxon>
        <taxon>Hohenbuehelia</taxon>
    </lineage>
</organism>
<evidence type="ECO:0000256" key="3">
    <source>
        <dbReference type="ARBA" id="ARBA00022630"/>
    </source>
</evidence>
<evidence type="ECO:0000256" key="2">
    <source>
        <dbReference type="ARBA" id="ARBA00010790"/>
    </source>
</evidence>
<protein>
    <recommendedName>
        <fullName evidence="9 10">Glucose-methanol-choline oxidoreductase N-terminal domain-containing protein</fullName>
    </recommendedName>
</protein>
<evidence type="ECO:0000313" key="11">
    <source>
        <dbReference type="EMBL" id="KAL0957900.1"/>
    </source>
</evidence>
<dbReference type="Gene3D" id="4.10.450.10">
    <property type="entry name" value="Glucose Oxidase, domain 2"/>
    <property type="match status" value="1"/>
</dbReference>
<dbReference type="InterPro" id="IPR012132">
    <property type="entry name" value="GMC_OxRdtase"/>
</dbReference>